<evidence type="ECO:0000256" key="2">
    <source>
        <dbReference type="ARBA" id="ARBA00004651"/>
    </source>
</evidence>
<feature type="transmembrane region" description="Helical" evidence="16">
    <location>
        <begin position="187"/>
        <end position="210"/>
    </location>
</feature>
<keyword evidence="11 16" id="KW-1133">Transmembrane helix</keyword>
<dbReference type="PRINTS" id="PR00344">
    <property type="entry name" value="BCTRLSENSOR"/>
</dbReference>
<dbReference type="Gene3D" id="1.10.287.130">
    <property type="match status" value="1"/>
</dbReference>
<dbReference type="Pfam" id="PF03924">
    <property type="entry name" value="CHASE"/>
    <property type="match status" value="1"/>
</dbReference>
<evidence type="ECO:0000256" key="5">
    <source>
        <dbReference type="ARBA" id="ARBA00022553"/>
    </source>
</evidence>
<evidence type="ECO:0000256" key="7">
    <source>
        <dbReference type="ARBA" id="ARBA00022692"/>
    </source>
</evidence>
<feature type="domain" description="Response regulatory" evidence="18">
    <location>
        <begin position="921"/>
        <end position="1041"/>
    </location>
</feature>
<name>A0A0K6IQ41_9GAMM</name>
<evidence type="ECO:0000256" key="6">
    <source>
        <dbReference type="ARBA" id="ARBA00022679"/>
    </source>
</evidence>
<evidence type="ECO:0000259" key="19">
    <source>
        <dbReference type="PROSITE" id="PS50839"/>
    </source>
</evidence>
<dbReference type="CDD" id="cd16922">
    <property type="entry name" value="HATPase_EvgS-ArcB-TorS-like"/>
    <property type="match status" value="1"/>
</dbReference>
<keyword evidence="8" id="KW-0547">Nucleotide-binding</keyword>
<dbReference type="InterPro" id="IPR006189">
    <property type="entry name" value="CHASE_dom"/>
</dbReference>
<keyword evidence="10" id="KW-0067">ATP-binding</keyword>
<keyword evidence="12" id="KW-0902">Two-component regulatory system</keyword>
<gene>
    <name evidence="20" type="ORF">Ga0061065_11125</name>
</gene>
<dbReference type="InterPro" id="IPR005467">
    <property type="entry name" value="His_kinase_dom"/>
</dbReference>
<evidence type="ECO:0000259" key="17">
    <source>
        <dbReference type="PROSITE" id="PS50109"/>
    </source>
</evidence>
<dbReference type="Pfam" id="PF00512">
    <property type="entry name" value="HisKA"/>
    <property type="match status" value="1"/>
</dbReference>
<dbReference type="GO" id="GO:0005886">
    <property type="term" value="C:plasma membrane"/>
    <property type="evidence" value="ECO:0007669"/>
    <property type="project" value="UniProtKB-SubCell"/>
</dbReference>
<evidence type="ECO:0000256" key="16">
    <source>
        <dbReference type="SAM" id="Phobius"/>
    </source>
</evidence>
<dbReference type="Pfam" id="PF00072">
    <property type="entry name" value="Response_reg"/>
    <property type="match status" value="1"/>
</dbReference>
<sequence>MTHVLKVILLTALGYFVAGWVGQIFAVPPGYATVIWPASGVAISACLLFGYTPALGVFLGSALVNISIGYSNSSEIHVLVPMLIAAGSTLQTLVSYSLVRMMIGRKLEFYNIRHVLSFIVLAGPVGCLVSASIGSMILYNYGIIQSEQVLLNWLSWWLGDSVGVIVVVPWLAVLFRKQFSVYYDHPIRVFLALFIVFLTTAILSVSTAYFELNKQRQAFESNADLNSTLLSERIKNSVDILYSLAGYVRGSGEVTLQEFQDFSDSVMSQDRAIKALSINHVLEAQDLAAYEAKMTELYGFPFAVKQKNAAGEIEPVGSRDRYVSVGLIYPQEQNIKALGFDVYSEDSRRAAIKNAIRLNAAIPTSAIRLIQNTKAVLMFLPTYKHHKLYALATALFEIDDISSRILERNSLPNIEVYLVDRQVNQAPYILAASANASMSIEALIQGLNEHTFPAMHRAMIPVGAHRWELVHISHSKFIEQPWSTHFVLVGGLFVAGLLGWVLSLVFSHAAQVERQVAARTKELSQANNALRESGEKLRQATLEAQEANQAKSRFLANMSHEIRTPLNGMLGSLSLLQGKVHNNEQLKLVELAHQSGDALLDLVNDILDLSKIEAGELELEPQFFDLQDLLEDIASLMRLKAEEKGLSFIAPSTLLPECMVFADRLRVRQVMLNLVGNAIKFTNSGGSVRLVAEQVMREQDRATYRIAIIDTGIGISDKLQERLFQRFKQADTSTTRRYGGTGLGLAISKELVEAMEGRINVESQLGQGANFWFELDVKLQDKPSADVGEVWRSLGKVYLISQMESDLPYLKALLAEWQCDVVYLSSTSQLTDVSPHDVILLDEHMIDEQGREALTHVRAQVIELVGQSKQSKLTEEYTIASVYKPVHRRALRAAIENALLQDEKFEDSAEEESPKPMTDALVLLVEDNLTNQIVAKGILGLLGLTVEVAENGQVALDMLTSKAYDLIFMDCQMPVMDGYEATRAIRELGPQSATPKDVPVIALSANAMKGDDQLCFDAGMDDHVAKPISKDRLAEVVGYWLDKKHSCN</sequence>
<evidence type="ECO:0000256" key="12">
    <source>
        <dbReference type="ARBA" id="ARBA00023012"/>
    </source>
</evidence>
<evidence type="ECO:0000256" key="8">
    <source>
        <dbReference type="ARBA" id="ARBA00022741"/>
    </source>
</evidence>
<dbReference type="InterPro" id="IPR036097">
    <property type="entry name" value="HisK_dim/P_sf"/>
</dbReference>
<dbReference type="SMART" id="SM01079">
    <property type="entry name" value="CHASE"/>
    <property type="match status" value="1"/>
</dbReference>
<dbReference type="STRING" id="1137284.GCA_001418205_02965"/>
<dbReference type="PROSITE" id="PS50110">
    <property type="entry name" value="RESPONSE_REGULATORY"/>
    <property type="match status" value="1"/>
</dbReference>
<proteinExistence type="predicted"/>
<evidence type="ECO:0000256" key="14">
    <source>
        <dbReference type="PROSITE-ProRule" id="PRU00169"/>
    </source>
</evidence>
<dbReference type="SMART" id="SM00387">
    <property type="entry name" value="HATPase_c"/>
    <property type="match status" value="1"/>
</dbReference>
<feature type="transmembrane region" description="Helical" evidence="16">
    <location>
        <begin position="42"/>
        <end position="66"/>
    </location>
</feature>
<dbReference type="EC" id="2.7.13.3" evidence="3"/>
<dbReference type="CDD" id="cd00082">
    <property type="entry name" value="HisKA"/>
    <property type="match status" value="1"/>
</dbReference>
<dbReference type="InterPro" id="IPR003661">
    <property type="entry name" value="HisK_dim/P_dom"/>
</dbReference>
<dbReference type="Gene3D" id="3.40.50.2300">
    <property type="match status" value="1"/>
</dbReference>
<evidence type="ECO:0000256" key="4">
    <source>
        <dbReference type="ARBA" id="ARBA00022475"/>
    </source>
</evidence>
<feature type="modified residue" description="4-aspartylphosphate" evidence="14">
    <location>
        <position position="970"/>
    </location>
</feature>
<dbReference type="SUPFAM" id="SSF55874">
    <property type="entry name" value="ATPase domain of HSP90 chaperone/DNA topoisomerase II/histidine kinase"/>
    <property type="match status" value="1"/>
</dbReference>
<dbReference type="InterPro" id="IPR004358">
    <property type="entry name" value="Sig_transdc_His_kin-like_C"/>
</dbReference>
<dbReference type="Proteomes" id="UP000182769">
    <property type="component" value="Unassembled WGS sequence"/>
</dbReference>
<keyword evidence="6" id="KW-0808">Transferase</keyword>
<evidence type="ECO:0000256" key="10">
    <source>
        <dbReference type="ARBA" id="ARBA00022840"/>
    </source>
</evidence>
<comment type="catalytic activity">
    <reaction evidence="1">
        <text>ATP + protein L-histidine = ADP + protein N-phospho-L-histidine.</text>
        <dbReference type="EC" id="2.7.13.3"/>
    </reaction>
</comment>
<evidence type="ECO:0000256" key="9">
    <source>
        <dbReference type="ARBA" id="ARBA00022777"/>
    </source>
</evidence>
<evidence type="ECO:0000256" key="11">
    <source>
        <dbReference type="ARBA" id="ARBA00022989"/>
    </source>
</evidence>
<evidence type="ECO:0000256" key="13">
    <source>
        <dbReference type="ARBA" id="ARBA00023136"/>
    </source>
</evidence>
<dbReference type="GO" id="GO:0000155">
    <property type="term" value="F:phosphorelay sensor kinase activity"/>
    <property type="evidence" value="ECO:0007669"/>
    <property type="project" value="InterPro"/>
</dbReference>
<dbReference type="PROSITE" id="PS50839">
    <property type="entry name" value="CHASE"/>
    <property type="match status" value="1"/>
</dbReference>
<feature type="domain" description="CHASE" evidence="19">
    <location>
        <begin position="250"/>
        <end position="408"/>
    </location>
</feature>
<dbReference type="GO" id="GO:0005524">
    <property type="term" value="F:ATP binding"/>
    <property type="evidence" value="ECO:0007669"/>
    <property type="project" value="UniProtKB-KW"/>
</dbReference>
<dbReference type="InterPro" id="IPR011006">
    <property type="entry name" value="CheY-like_superfamily"/>
</dbReference>
<evidence type="ECO:0000313" key="21">
    <source>
        <dbReference type="Proteomes" id="UP000182769"/>
    </source>
</evidence>
<dbReference type="OrthoDB" id="9797243at2"/>
<dbReference type="InterPro" id="IPR036890">
    <property type="entry name" value="HATPase_C_sf"/>
</dbReference>
<dbReference type="SUPFAM" id="SSF52172">
    <property type="entry name" value="CheY-like"/>
    <property type="match status" value="2"/>
</dbReference>
<feature type="transmembrane region" description="Helical" evidence="16">
    <location>
        <begin position="78"/>
        <end position="98"/>
    </location>
</feature>
<feature type="domain" description="Histidine kinase" evidence="17">
    <location>
        <begin position="557"/>
        <end position="779"/>
    </location>
</feature>
<keyword evidence="15" id="KW-0175">Coiled coil</keyword>
<dbReference type="RefSeq" id="WP_055464014.1">
    <property type="nucleotide sequence ID" value="NZ_CYHG01000011.1"/>
</dbReference>
<dbReference type="SMART" id="SM00448">
    <property type="entry name" value="REC"/>
    <property type="match status" value="1"/>
</dbReference>
<keyword evidence="9 20" id="KW-0418">Kinase</keyword>
<dbReference type="PANTHER" id="PTHR45339">
    <property type="entry name" value="HYBRID SIGNAL TRANSDUCTION HISTIDINE KINASE J"/>
    <property type="match status" value="1"/>
</dbReference>
<comment type="subcellular location">
    <subcellularLocation>
        <location evidence="2">Cell membrane</location>
        <topology evidence="2">Multi-pass membrane protein</topology>
    </subcellularLocation>
</comment>
<dbReference type="Gene3D" id="3.30.450.350">
    <property type="entry name" value="CHASE domain"/>
    <property type="match status" value="1"/>
</dbReference>
<organism evidence="20 21">
    <name type="scientific">Marinomonas fungiae</name>
    <dbReference type="NCBI Taxonomy" id="1137284"/>
    <lineage>
        <taxon>Bacteria</taxon>
        <taxon>Pseudomonadati</taxon>
        <taxon>Pseudomonadota</taxon>
        <taxon>Gammaproteobacteria</taxon>
        <taxon>Oceanospirillales</taxon>
        <taxon>Oceanospirillaceae</taxon>
        <taxon>Marinomonas</taxon>
    </lineage>
</organism>
<dbReference type="EMBL" id="CYHG01000011">
    <property type="protein sequence ID" value="CUB05437.1"/>
    <property type="molecule type" value="Genomic_DNA"/>
</dbReference>
<feature type="transmembrane region" description="Helical" evidence="16">
    <location>
        <begin position="118"/>
        <end position="141"/>
    </location>
</feature>
<dbReference type="AlphaFoldDB" id="A0A0K6IQ41"/>
<dbReference type="InterPro" id="IPR007895">
    <property type="entry name" value="MASE1"/>
</dbReference>
<dbReference type="InterPro" id="IPR003594">
    <property type="entry name" value="HATPase_dom"/>
</dbReference>
<evidence type="ECO:0000259" key="18">
    <source>
        <dbReference type="PROSITE" id="PS50110"/>
    </source>
</evidence>
<dbReference type="InterPro" id="IPR001789">
    <property type="entry name" value="Sig_transdc_resp-reg_receiver"/>
</dbReference>
<dbReference type="InterPro" id="IPR042240">
    <property type="entry name" value="CHASE_sf"/>
</dbReference>
<keyword evidence="13 16" id="KW-0472">Membrane</keyword>
<dbReference type="CDD" id="cd17546">
    <property type="entry name" value="REC_hyHK_CKI1_RcsC-like"/>
    <property type="match status" value="1"/>
</dbReference>
<feature type="coiled-coil region" evidence="15">
    <location>
        <begin position="509"/>
        <end position="557"/>
    </location>
</feature>
<keyword evidence="4" id="KW-1003">Cell membrane</keyword>
<keyword evidence="7 16" id="KW-0812">Transmembrane</keyword>
<reference evidence="21" key="1">
    <citation type="submission" date="2015-08" db="EMBL/GenBank/DDBJ databases">
        <authorList>
            <person name="Varghese N."/>
        </authorList>
    </citation>
    <scope>NUCLEOTIDE SEQUENCE [LARGE SCALE GENOMIC DNA]</scope>
    <source>
        <strain evidence="21">JCM 18476</strain>
    </source>
</reference>
<feature type="transmembrane region" description="Helical" evidence="16">
    <location>
        <begin position="153"/>
        <end position="175"/>
    </location>
</feature>
<dbReference type="Pfam" id="PF02518">
    <property type="entry name" value="HATPase_c"/>
    <property type="match status" value="1"/>
</dbReference>
<evidence type="ECO:0000256" key="3">
    <source>
        <dbReference type="ARBA" id="ARBA00012438"/>
    </source>
</evidence>
<dbReference type="Gene3D" id="3.30.565.10">
    <property type="entry name" value="Histidine kinase-like ATPase, C-terminal domain"/>
    <property type="match status" value="1"/>
</dbReference>
<dbReference type="PANTHER" id="PTHR45339:SF5">
    <property type="entry name" value="HISTIDINE KINASE"/>
    <property type="match status" value="1"/>
</dbReference>
<dbReference type="FunFam" id="3.30.565.10:FF:000010">
    <property type="entry name" value="Sensor histidine kinase RcsC"/>
    <property type="match status" value="1"/>
</dbReference>
<dbReference type="Pfam" id="PF05231">
    <property type="entry name" value="MASE1"/>
    <property type="match status" value="1"/>
</dbReference>
<feature type="transmembrane region" description="Helical" evidence="16">
    <location>
        <begin position="486"/>
        <end position="506"/>
    </location>
</feature>
<protein>
    <recommendedName>
        <fullName evidence="3">histidine kinase</fullName>
        <ecNumber evidence="3">2.7.13.3</ecNumber>
    </recommendedName>
</protein>
<dbReference type="FunFam" id="1.10.287.130:FF:000004">
    <property type="entry name" value="Ethylene receptor 1"/>
    <property type="match status" value="1"/>
</dbReference>
<dbReference type="SUPFAM" id="SSF47384">
    <property type="entry name" value="Homodimeric domain of signal transducing histidine kinase"/>
    <property type="match status" value="1"/>
</dbReference>
<accession>A0A0K6IQ41</accession>
<evidence type="ECO:0000256" key="15">
    <source>
        <dbReference type="SAM" id="Coils"/>
    </source>
</evidence>
<keyword evidence="21" id="KW-1185">Reference proteome</keyword>
<keyword evidence="5 14" id="KW-0597">Phosphoprotein</keyword>
<dbReference type="SMART" id="SM00388">
    <property type="entry name" value="HisKA"/>
    <property type="match status" value="1"/>
</dbReference>
<dbReference type="PROSITE" id="PS50109">
    <property type="entry name" value="HIS_KIN"/>
    <property type="match status" value="1"/>
</dbReference>
<evidence type="ECO:0000313" key="20">
    <source>
        <dbReference type="EMBL" id="CUB05437.1"/>
    </source>
</evidence>
<evidence type="ECO:0000256" key="1">
    <source>
        <dbReference type="ARBA" id="ARBA00000085"/>
    </source>
</evidence>